<dbReference type="PROSITE" id="PS51257">
    <property type="entry name" value="PROKAR_LIPOPROTEIN"/>
    <property type="match status" value="1"/>
</dbReference>
<evidence type="ECO:0000313" key="1">
    <source>
        <dbReference type="EMBL" id="EJW88288.1"/>
    </source>
</evidence>
<sequence>MRKKERYTEDASHLSPSALLSCCGTQILIYDRVPQSQNGKRYNIKSCLTRRYRESVLSLSS</sequence>
<accession>J9F1B5</accession>
<protein>
    <submittedName>
        <fullName evidence="1">Uncharacterized protein</fullName>
    </submittedName>
</protein>
<reference evidence="2" key="1">
    <citation type="submission" date="2012-08" db="EMBL/GenBank/DDBJ databases">
        <title>The Genome Sequence of Wuchereria bancrofti.</title>
        <authorList>
            <person name="Nutman T.B."/>
            <person name="Fink D.L."/>
            <person name="Russ C."/>
            <person name="Young S."/>
            <person name="Zeng Q."/>
            <person name="Koehrsen M."/>
            <person name="Alvarado L."/>
            <person name="Berlin A."/>
            <person name="Chapman S.B."/>
            <person name="Chen Z."/>
            <person name="Freedman E."/>
            <person name="Gellesch M."/>
            <person name="Goldberg J."/>
            <person name="Griggs A."/>
            <person name="Gujja S."/>
            <person name="Heilman E.R."/>
            <person name="Heiman D."/>
            <person name="Hepburn T."/>
            <person name="Howarth C."/>
            <person name="Jen D."/>
            <person name="Larson L."/>
            <person name="Lewis B."/>
            <person name="Mehta T."/>
            <person name="Park D."/>
            <person name="Pearson M."/>
            <person name="Roberts A."/>
            <person name="Saif S."/>
            <person name="Shea T."/>
            <person name="Shenoy N."/>
            <person name="Sisk P."/>
            <person name="Stolte C."/>
            <person name="Sykes S."/>
            <person name="Walk T."/>
            <person name="White J."/>
            <person name="Yandava C."/>
            <person name="Haas B."/>
            <person name="Henn M.R."/>
            <person name="Nusbaum C."/>
            <person name="Birren B."/>
        </authorList>
    </citation>
    <scope>NUCLEOTIDE SEQUENCE [LARGE SCALE GENOMIC DNA]</scope>
    <source>
        <strain evidence="2">NA</strain>
    </source>
</reference>
<evidence type="ECO:0000313" key="2">
    <source>
        <dbReference type="Proteomes" id="UP000004810"/>
    </source>
</evidence>
<dbReference type="Proteomes" id="UP000004810">
    <property type="component" value="Unassembled WGS sequence"/>
</dbReference>
<organism evidence="1 2">
    <name type="scientific">Wuchereria bancrofti</name>
    <dbReference type="NCBI Taxonomy" id="6293"/>
    <lineage>
        <taxon>Eukaryota</taxon>
        <taxon>Metazoa</taxon>
        <taxon>Ecdysozoa</taxon>
        <taxon>Nematoda</taxon>
        <taxon>Chromadorea</taxon>
        <taxon>Rhabditida</taxon>
        <taxon>Spirurina</taxon>
        <taxon>Spiruromorpha</taxon>
        <taxon>Filarioidea</taxon>
        <taxon>Onchocercidae</taxon>
        <taxon>Wuchereria</taxon>
    </lineage>
</organism>
<gene>
    <name evidence="1" type="ORF">WUBG_00800</name>
</gene>
<dbReference type="EMBL" id="ADBV01000155">
    <property type="protein sequence ID" value="EJW88288.1"/>
    <property type="molecule type" value="Genomic_DNA"/>
</dbReference>
<name>J9F1B5_WUCBA</name>
<comment type="caution">
    <text evidence="1">The sequence shown here is derived from an EMBL/GenBank/DDBJ whole genome shotgun (WGS) entry which is preliminary data.</text>
</comment>
<dbReference type="AlphaFoldDB" id="J9F1B5"/>
<proteinExistence type="predicted"/>